<reference evidence="12" key="1">
    <citation type="submission" date="2023-03" db="EMBL/GenBank/DDBJ databases">
        <authorList>
            <person name="Julca I."/>
        </authorList>
    </citation>
    <scope>NUCLEOTIDE SEQUENCE</scope>
</reference>
<evidence type="ECO:0000256" key="8">
    <source>
        <dbReference type="ARBA" id="ARBA00023242"/>
    </source>
</evidence>
<dbReference type="PANTHER" id="PTHR13445:SF3">
    <property type="entry name" value="U5 SMALL NUCLEAR RIBONUCLEOPROTEIN TSSC4"/>
    <property type="match status" value="1"/>
</dbReference>
<evidence type="ECO:0000313" key="12">
    <source>
        <dbReference type="EMBL" id="CAI9111645.1"/>
    </source>
</evidence>
<gene>
    <name evidence="12" type="ORF">OLC1_LOCUS18986</name>
</gene>
<evidence type="ECO:0000256" key="4">
    <source>
        <dbReference type="ARBA" id="ARBA00022490"/>
    </source>
</evidence>
<evidence type="ECO:0000256" key="6">
    <source>
        <dbReference type="ARBA" id="ARBA00022728"/>
    </source>
</evidence>
<dbReference type="GO" id="GO:0005681">
    <property type="term" value="C:spliceosomal complex"/>
    <property type="evidence" value="ECO:0007669"/>
    <property type="project" value="UniProtKB-KW"/>
</dbReference>
<keyword evidence="4" id="KW-0963">Cytoplasm</keyword>
<proteinExistence type="inferred from homology"/>
<dbReference type="EMBL" id="OX459123">
    <property type="protein sequence ID" value="CAI9111645.1"/>
    <property type="molecule type" value="Genomic_DNA"/>
</dbReference>
<evidence type="ECO:0000256" key="1">
    <source>
        <dbReference type="ARBA" id="ARBA00004123"/>
    </source>
</evidence>
<dbReference type="PANTHER" id="PTHR13445">
    <property type="entry name" value="TUMOR SUPPRESSING SUBTRANSFERABLE CANDIDATE 4 TSSC4"/>
    <property type="match status" value="1"/>
</dbReference>
<keyword evidence="8" id="KW-0539">Nucleus</keyword>
<dbReference type="GO" id="GO:0008380">
    <property type="term" value="P:RNA splicing"/>
    <property type="evidence" value="ECO:0007669"/>
    <property type="project" value="UniProtKB-KW"/>
</dbReference>
<evidence type="ECO:0000256" key="7">
    <source>
        <dbReference type="ARBA" id="ARBA00023187"/>
    </source>
</evidence>
<sequence>MSKKGKNDGWDPFWEIRSPIGLDCTLDNEEEEDEFDKVVVSRVEYGIDVNDHNELRSFFKHTARDPQANHVAARLRRREDTEAAVPTAGNLHTLNHSDNIVPPKPILKKRESFADEKPSKRVRFYEEQSSSPAKDSSSDTAVTVPIEEETIMILPCDHNQYLAFCGAAETDEAASSLYMRYNLDSSDDMNEASNRKANLDFLKMLNKPISSTKSQVDSEIFRQPLTFHPRKKAQSSSSSIIKEEEESKGRVFALSVAGCCGDVSLDDDEDSVIDEVGSETRVLADKSSLKPPGRRYQARTVMDSDDVA</sequence>
<evidence type="ECO:0000256" key="10">
    <source>
        <dbReference type="ARBA" id="ARBA00045970"/>
    </source>
</evidence>
<dbReference type="GO" id="GO:0006397">
    <property type="term" value="P:mRNA processing"/>
    <property type="evidence" value="ECO:0007669"/>
    <property type="project" value="UniProtKB-KW"/>
</dbReference>
<evidence type="ECO:0000256" key="9">
    <source>
        <dbReference type="ARBA" id="ARBA00035304"/>
    </source>
</evidence>
<dbReference type="GO" id="GO:0005737">
    <property type="term" value="C:cytoplasm"/>
    <property type="evidence" value="ECO:0007669"/>
    <property type="project" value="UniProtKB-SubCell"/>
</dbReference>
<feature type="region of interest" description="Disordered" evidence="11">
    <location>
        <begin position="281"/>
        <end position="308"/>
    </location>
</feature>
<evidence type="ECO:0000256" key="2">
    <source>
        <dbReference type="ARBA" id="ARBA00004496"/>
    </source>
</evidence>
<comment type="subcellular location">
    <subcellularLocation>
        <location evidence="2">Cytoplasm</location>
    </subcellularLocation>
    <subcellularLocation>
        <location evidence="1">Nucleus</location>
    </subcellularLocation>
</comment>
<name>A0AAV1DUR9_OLDCO</name>
<organism evidence="12 13">
    <name type="scientific">Oldenlandia corymbosa var. corymbosa</name>
    <dbReference type="NCBI Taxonomy" id="529605"/>
    <lineage>
        <taxon>Eukaryota</taxon>
        <taxon>Viridiplantae</taxon>
        <taxon>Streptophyta</taxon>
        <taxon>Embryophyta</taxon>
        <taxon>Tracheophyta</taxon>
        <taxon>Spermatophyta</taxon>
        <taxon>Magnoliopsida</taxon>
        <taxon>eudicotyledons</taxon>
        <taxon>Gunneridae</taxon>
        <taxon>Pentapetalae</taxon>
        <taxon>asterids</taxon>
        <taxon>lamiids</taxon>
        <taxon>Gentianales</taxon>
        <taxon>Rubiaceae</taxon>
        <taxon>Rubioideae</taxon>
        <taxon>Spermacoceae</taxon>
        <taxon>Hedyotis-Oldenlandia complex</taxon>
        <taxon>Oldenlandia</taxon>
    </lineage>
</organism>
<dbReference type="AlphaFoldDB" id="A0AAV1DUR9"/>
<comment type="similarity">
    <text evidence="3">Belongs to the TSSC4 family.</text>
</comment>
<keyword evidence="7" id="KW-0508">mRNA splicing</keyword>
<keyword evidence="5" id="KW-0507">mRNA processing</keyword>
<keyword evidence="13" id="KW-1185">Reference proteome</keyword>
<evidence type="ECO:0000313" key="13">
    <source>
        <dbReference type="Proteomes" id="UP001161247"/>
    </source>
</evidence>
<feature type="region of interest" description="Disordered" evidence="11">
    <location>
        <begin position="118"/>
        <end position="141"/>
    </location>
</feature>
<comment type="function">
    <text evidence="10">Protein associated with the U5 snRNP, during its maturation and its post-splicing recycling and which is required for spliceosomal tri-snRNP complex assembly in the nucleus. Has a molecular sequestering activity and transiently hinders SNRNP200 binding sites for constitutive splicing factors that intervene later during the assembly of the spliceosome and splicing. Together with its molecular sequestering activity, may also function as a molecular adapter and placeholder, coordinating the assembly of the U5 snRNP and its association with the U4/U6 di-snRNP.</text>
</comment>
<dbReference type="InterPro" id="IPR029338">
    <property type="entry name" value="TSSC4"/>
</dbReference>
<accession>A0AAV1DUR9</accession>
<protein>
    <recommendedName>
        <fullName evidence="9">U5 small nuclear ribonucleoprotein TSSC4</fullName>
    </recommendedName>
</protein>
<keyword evidence="6" id="KW-0747">Spliceosome</keyword>
<evidence type="ECO:0000256" key="5">
    <source>
        <dbReference type="ARBA" id="ARBA00022664"/>
    </source>
</evidence>
<evidence type="ECO:0000256" key="3">
    <source>
        <dbReference type="ARBA" id="ARBA00010362"/>
    </source>
</evidence>
<evidence type="ECO:0000256" key="11">
    <source>
        <dbReference type="SAM" id="MobiDB-lite"/>
    </source>
</evidence>
<dbReference type="Proteomes" id="UP001161247">
    <property type="component" value="Chromosome 6"/>
</dbReference>